<organism evidence="2 3">
    <name type="scientific">Ustilago hordei</name>
    <name type="common">Barley covered smut fungus</name>
    <dbReference type="NCBI Taxonomy" id="120017"/>
    <lineage>
        <taxon>Eukaryota</taxon>
        <taxon>Fungi</taxon>
        <taxon>Dikarya</taxon>
        <taxon>Basidiomycota</taxon>
        <taxon>Ustilaginomycotina</taxon>
        <taxon>Ustilaginomycetes</taxon>
        <taxon>Ustilaginales</taxon>
        <taxon>Ustilaginaceae</taxon>
        <taxon>Ustilago</taxon>
    </lineage>
</organism>
<feature type="region of interest" description="Disordered" evidence="1">
    <location>
        <begin position="40"/>
        <end position="62"/>
    </location>
</feature>
<proteinExistence type="predicted"/>
<evidence type="ECO:0000313" key="3">
    <source>
        <dbReference type="Proteomes" id="UP000006174"/>
    </source>
</evidence>
<dbReference type="STRING" id="1128400.I2G702"/>
<gene>
    <name evidence="2" type="ORF">UHOR_01257</name>
</gene>
<reference evidence="2 3" key="1">
    <citation type="journal article" date="2012" name="Plant Cell">
        <title>Genome comparison of barley and maize smut fungi reveals targeted loss of RNA silencing components and species-specific presence of transposable elements.</title>
        <authorList>
            <person name="Laurie J.D."/>
            <person name="Ali S."/>
            <person name="Linning R."/>
            <person name="Mannhaupt G."/>
            <person name="Wong P."/>
            <person name="Gueldener U."/>
            <person name="Muensterkoetter M."/>
            <person name="Moore R."/>
            <person name="Kahmann R."/>
            <person name="Bakkeren G."/>
            <person name="Schirawski J."/>
        </authorList>
    </citation>
    <scope>NUCLEOTIDE SEQUENCE [LARGE SCALE GENOMIC DNA]</scope>
    <source>
        <strain evidence="3">Uh4875-4</strain>
    </source>
</reference>
<dbReference type="HOGENOM" id="CLU_1428992_0_0_1"/>
<comment type="caution">
    <text evidence="2">The sequence shown here is derived from an EMBL/GenBank/DDBJ whole genome shotgun (WGS) entry which is preliminary data.</text>
</comment>
<dbReference type="EMBL" id="CAGI01000197">
    <property type="protein sequence ID" value="CCF54945.1"/>
    <property type="molecule type" value="Genomic_DNA"/>
</dbReference>
<accession>I2G702</accession>
<evidence type="ECO:0000256" key="1">
    <source>
        <dbReference type="SAM" id="MobiDB-lite"/>
    </source>
</evidence>
<name>I2G702_USTHO</name>
<feature type="compositionally biased region" description="Polar residues" evidence="1">
    <location>
        <begin position="42"/>
        <end position="53"/>
    </location>
</feature>
<evidence type="ECO:0000313" key="2">
    <source>
        <dbReference type="EMBL" id="CCF54945.1"/>
    </source>
</evidence>
<dbReference type="Proteomes" id="UP000006174">
    <property type="component" value="Unassembled WGS sequence"/>
</dbReference>
<dbReference type="OrthoDB" id="2269373at2759"/>
<protein>
    <submittedName>
        <fullName evidence="2">Uncharacterized protein</fullName>
    </submittedName>
</protein>
<keyword evidence="3" id="KW-1185">Reference proteome</keyword>
<sequence>MYGAGRRDQSARSSLMLSICATSGTRSAVIWLLDLHNKKQTNDANDSPSSQPNVHIDPKSKDDRFKLQIRGSMLVALMDISNRSSVLSHTDMPRQQAFQSHDVHSSGQQYQTSQQAHANVDFNEDLATFLDPALGATSSTYDDMLSLNSLLQSSVGLDSTSWLGSTLGLTPEDRVKIKGPSSLTEFLPSL</sequence>
<dbReference type="AlphaFoldDB" id="I2G702"/>